<dbReference type="VEuPathDB" id="CryptoDB:Cvel_21804"/>
<proteinExistence type="predicted"/>
<organism evidence="3">
    <name type="scientific">Chromera velia CCMP2878</name>
    <dbReference type="NCBI Taxonomy" id="1169474"/>
    <lineage>
        <taxon>Eukaryota</taxon>
        <taxon>Sar</taxon>
        <taxon>Alveolata</taxon>
        <taxon>Colpodellida</taxon>
        <taxon>Chromeraceae</taxon>
        <taxon>Chromera</taxon>
    </lineage>
</organism>
<gene>
    <name evidence="3" type="ORF">Cvel_21804.t1</name>
</gene>
<feature type="region of interest" description="Disordered" evidence="1">
    <location>
        <begin position="170"/>
        <end position="209"/>
    </location>
</feature>
<evidence type="ECO:0000313" key="3">
    <source>
        <dbReference type="EMBL" id="CUC09622.1"/>
    </source>
</evidence>
<reference evidence="3" key="1">
    <citation type="submission" date="2014-11" db="EMBL/GenBank/DDBJ databases">
        <title>Molecular phylogeny of cliff fern family Woodsiaceae with morphological implications.</title>
        <authorList>
            <person name="Shao Y.-Z."/>
            <person name="Wei R."/>
            <person name="Zhang X.-C."/>
        </authorList>
    </citation>
    <scope>NUCLEOTIDE SEQUENCE</scope>
</reference>
<dbReference type="EMBL" id="CDMZ01001190">
    <property type="protein sequence ID" value="CUC09622.1"/>
    <property type="molecule type" value="Genomic_DNA"/>
</dbReference>
<sequence length="257" mass="28684">MRPSWSLLGPLLRLLPLLSLFFSGQVRKADADSREYICEFVELGSVSGPILTEIPNDRFPELGNGNGMKISIYGNSIPPVIQHLDGIRPNPDDPFIPVNLLAEFTGTPRPLALTALWSSVPTEGFEVDINSTGNDPVRFITARPYKGWFEGPWWKVTRVQSGAALALEKGKETETKWGRKGRKVGPKWGRKGRPADEQRRNAPKIPPDKHRLLNLHRHHNRGRIRDLNRPRVLGVKIAQRGLGPHQIASGDGPREVS</sequence>
<keyword evidence="2" id="KW-0732">Signal</keyword>
<feature type="compositionally biased region" description="Basic residues" evidence="1">
    <location>
        <begin position="178"/>
        <end position="192"/>
    </location>
</feature>
<feature type="signal peptide" evidence="2">
    <location>
        <begin position="1"/>
        <end position="31"/>
    </location>
</feature>
<evidence type="ECO:0000256" key="1">
    <source>
        <dbReference type="SAM" id="MobiDB-lite"/>
    </source>
</evidence>
<dbReference type="AlphaFoldDB" id="A0A0K6S7I4"/>
<accession>A0A0K6S7I4</accession>
<feature type="compositionally biased region" description="Basic and acidic residues" evidence="1">
    <location>
        <begin position="193"/>
        <end position="209"/>
    </location>
</feature>
<protein>
    <submittedName>
        <fullName evidence="3">Uncharacterized protein</fullName>
    </submittedName>
</protein>
<evidence type="ECO:0000256" key="2">
    <source>
        <dbReference type="SAM" id="SignalP"/>
    </source>
</evidence>
<name>A0A0K6S7I4_9ALVE</name>
<feature type="chain" id="PRO_5005508478" evidence="2">
    <location>
        <begin position="32"/>
        <end position="257"/>
    </location>
</feature>